<accession>A0A8J0R599</accession>
<comment type="subcellular location">
    <subcellularLocation>
        <location evidence="2">Nematocyst</location>
    </subcellularLocation>
    <subcellularLocation>
        <location evidence="1">Target cell membrane</location>
    </subcellularLocation>
</comment>
<dbReference type="GO" id="GO:0042151">
    <property type="term" value="C:nematocyst"/>
    <property type="evidence" value="ECO:0007669"/>
    <property type="project" value="UniProtKB-SubCell"/>
</dbReference>
<proteinExistence type="predicted"/>
<organism evidence="6 7">
    <name type="scientific">Xenopus tropicalis</name>
    <name type="common">Western clawed frog</name>
    <name type="synonym">Silurana tropicalis</name>
    <dbReference type="NCBI Taxonomy" id="8364"/>
    <lineage>
        <taxon>Eukaryota</taxon>
        <taxon>Metazoa</taxon>
        <taxon>Chordata</taxon>
        <taxon>Craniata</taxon>
        <taxon>Vertebrata</taxon>
        <taxon>Euteleostomi</taxon>
        <taxon>Amphibia</taxon>
        <taxon>Batrachia</taxon>
        <taxon>Anura</taxon>
        <taxon>Pipoidea</taxon>
        <taxon>Pipidae</taxon>
        <taxon>Xenopodinae</taxon>
        <taxon>Xenopus</taxon>
        <taxon>Silurana</taxon>
    </lineage>
</organism>
<evidence type="ECO:0000256" key="5">
    <source>
        <dbReference type="ARBA" id="ARBA00023331"/>
    </source>
</evidence>
<dbReference type="PANTHER" id="PTHR40388">
    <property type="entry name" value="BRYOPORIN"/>
    <property type="match status" value="1"/>
</dbReference>
<sequence length="219" mass="24161">MQTSMDKLLSKVDSEKCVGIEISNKSSSIILSCPSSYCDSGFVHYPPSPSILPGTVEHCKFLETPATDNVTVDHCKIVEPASTAYGHVTHRVTFIPPTPASGTEGVLTYKLSGKYIIAIFFSNPYSMISHRVDFLLKIYTDTGKPIKNVYKEMKDESDSNHFLSHCNSGNETQTFEVSNDNVRVLATMTNTTKAVVRVHILDNNVGKSDDCRRHSSLPP</sequence>
<dbReference type="GeneID" id="101733691"/>
<protein>
    <submittedName>
        <fullName evidence="7">Uncharacterized protein LOC101733691</fullName>
    </submittedName>
</protein>
<dbReference type="RefSeq" id="XP_004918228.1">
    <property type="nucleotide sequence ID" value="XM_004918171.4"/>
</dbReference>
<gene>
    <name evidence="7 8" type="primary">LOC101733691</name>
</gene>
<evidence type="ECO:0000256" key="2">
    <source>
        <dbReference type="ARBA" id="ARBA00004532"/>
    </source>
</evidence>
<dbReference type="Gene3D" id="2.60.270.20">
    <property type="entry name" value="Cytolysin/lectin"/>
    <property type="match status" value="1"/>
</dbReference>
<evidence type="ECO:0000256" key="1">
    <source>
        <dbReference type="ARBA" id="ARBA00004175"/>
    </source>
</evidence>
<dbReference type="InterPro" id="IPR015926">
    <property type="entry name" value="Cytolysin/lectin"/>
</dbReference>
<dbReference type="AlphaFoldDB" id="A0A8J0R599"/>
<dbReference type="PANTHER" id="PTHR40388:SF4">
    <property type="entry name" value="DELTA-THALATOXIN-AVL1B-LIKE"/>
    <property type="match status" value="1"/>
</dbReference>
<evidence type="ECO:0000256" key="3">
    <source>
        <dbReference type="ARBA" id="ARBA00022537"/>
    </source>
</evidence>
<dbReference type="InterPro" id="IPR050677">
    <property type="entry name" value="Actinoporin_PFT"/>
</dbReference>
<keyword evidence="3" id="KW-1052">Target cell membrane</keyword>
<keyword evidence="5" id="KW-0166">Nematocyst</keyword>
<keyword evidence="4" id="KW-0472">Membrane</keyword>
<dbReference type="SUPFAM" id="SSF63724">
    <property type="entry name" value="Cytolysin/lectin"/>
    <property type="match status" value="1"/>
</dbReference>
<dbReference type="Xenbase" id="XB-GENE-29087163">
    <property type="gene designation" value="LOC101733691"/>
</dbReference>
<evidence type="ECO:0000313" key="6">
    <source>
        <dbReference type="Proteomes" id="UP000008143"/>
    </source>
</evidence>
<evidence type="ECO:0000313" key="8">
    <source>
        <dbReference type="Xenbase" id="XB-GENE-29087163"/>
    </source>
</evidence>
<keyword evidence="6" id="KW-1185">Reference proteome</keyword>
<name>A0A8J0R599_XENTR</name>
<evidence type="ECO:0000256" key="4">
    <source>
        <dbReference type="ARBA" id="ARBA00023298"/>
    </source>
</evidence>
<dbReference type="AGR" id="Xenbase:XB-GENE-29087163"/>
<dbReference type="GO" id="GO:0044218">
    <property type="term" value="C:other organism cell membrane"/>
    <property type="evidence" value="ECO:0007669"/>
    <property type="project" value="UniProtKB-KW"/>
</dbReference>
<dbReference type="Proteomes" id="UP000008143">
    <property type="component" value="Chromosome 9"/>
</dbReference>
<keyword evidence="4" id="KW-1053">Target membrane</keyword>
<dbReference type="KEGG" id="xtr:101733691"/>
<dbReference type="OrthoDB" id="6132998at2759"/>
<reference evidence="7" key="1">
    <citation type="submission" date="2025-08" db="UniProtKB">
        <authorList>
            <consortium name="RefSeq"/>
        </authorList>
    </citation>
    <scope>IDENTIFICATION</scope>
    <source>
        <strain evidence="7">Nigerian</strain>
        <tissue evidence="7">Liver and blood</tissue>
    </source>
</reference>
<evidence type="ECO:0000313" key="7">
    <source>
        <dbReference type="RefSeq" id="XP_004918228.1"/>
    </source>
</evidence>